<keyword evidence="11" id="KW-1185">Reference proteome</keyword>
<dbReference type="PROSITE" id="PS01219">
    <property type="entry name" value="AMMONIUM_TRANSP"/>
    <property type="match status" value="1"/>
</dbReference>
<evidence type="ECO:0000256" key="7">
    <source>
        <dbReference type="ARBA" id="ARBA00023177"/>
    </source>
</evidence>
<evidence type="ECO:0000256" key="2">
    <source>
        <dbReference type="ARBA" id="ARBA00005887"/>
    </source>
</evidence>
<name>A0A0C1FYQ9_9SPHI</name>
<comment type="caution">
    <text evidence="10">The sequence shown here is derived from an EMBL/GenBank/DDBJ whole genome shotgun (WGS) entry which is preliminary data.</text>
</comment>
<feature type="transmembrane region" description="Helical" evidence="8">
    <location>
        <begin position="166"/>
        <end position="186"/>
    </location>
</feature>
<dbReference type="NCBIfam" id="TIGR00836">
    <property type="entry name" value="amt"/>
    <property type="match status" value="1"/>
</dbReference>
<evidence type="ECO:0000256" key="8">
    <source>
        <dbReference type="RuleBase" id="RU362002"/>
    </source>
</evidence>
<evidence type="ECO:0000256" key="6">
    <source>
        <dbReference type="ARBA" id="ARBA00023136"/>
    </source>
</evidence>
<dbReference type="AlphaFoldDB" id="A0A0C1FYQ9"/>
<dbReference type="InterPro" id="IPR029020">
    <property type="entry name" value="Ammonium/urea_transptr"/>
</dbReference>
<feature type="transmembrane region" description="Helical" evidence="8">
    <location>
        <begin position="198"/>
        <end position="221"/>
    </location>
</feature>
<keyword evidence="7 8" id="KW-0924">Ammonia transport</keyword>
<dbReference type="Pfam" id="PF00909">
    <property type="entry name" value="Ammonium_transp"/>
    <property type="match status" value="1"/>
</dbReference>
<dbReference type="GO" id="GO:0008519">
    <property type="term" value="F:ammonium channel activity"/>
    <property type="evidence" value="ECO:0007669"/>
    <property type="project" value="InterPro"/>
</dbReference>
<comment type="subcellular location">
    <subcellularLocation>
        <location evidence="8">Cell membrane</location>
        <topology evidence="8">Multi-pass membrane protein</topology>
    </subcellularLocation>
    <subcellularLocation>
        <location evidence="1">Membrane</location>
        <topology evidence="1">Multi-pass membrane protein</topology>
    </subcellularLocation>
</comment>
<feature type="domain" description="Ammonium transporter AmtB-like" evidence="9">
    <location>
        <begin position="42"/>
        <end position="442"/>
    </location>
</feature>
<evidence type="ECO:0000313" key="11">
    <source>
        <dbReference type="Proteomes" id="UP000031246"/>
    </source>
</evidence>
<protein>
    <recommendedName>
        <fullName evidence="8">Ammonium transporter</fullName>
    </recommendedName>
</protein>
<dbReference type="PANTHER" id="PTHR43029:SF10">
    <property type="entry name" value="AMMONIUM TRANSPORTER MEP2"/>
    <property type="match status" value="1"/>
</dbReference>
<dbReference type="InterPro" id="IPR024041">
    <property type="entry name" value="NH4_transpt_AmtB-like_dom"/>
</dbReference>
<dbReference type="EMBL" id="JSYN01000017">
    <property type="protein sequence ID" value="KIA93009.1"/>
    <property type="molecule type" value="Genomic_DNA"/>
</dbReference>
<dbReference type="Gene3D" id="1.10.3430.10">
    <property type="entry name" value="Ammonium transporter AmtB like domains"/>
    <property type="match status" value="1"/>
</dbReference>
<evidence type="ECO:0000256" key="4">
    <source>
        <dbReference type="ARBA" id="ARBA00022692"/>
    </source>
</evidence>
<accession>A0A0C1FYQ9</accession>
<feature type="transmembrane region" description="Helical" evidence="8">
    <location>
        <begin position="75"/>
        <end position="98"/>
    </location>
</feature>
<feature type="transmembrane region" description="Helical" evidence="8">
    <location>
        <begin position="261"/>
        <end position="286"/>
    </location>
</feature>
<dbReference type="OrthoDB" id="9814202at2"/>
<evidence type="ECO:0000256" key="1">
    <source>
        <dbReference type="ARBA" id="ARBA00004141"/>
    </source>
</evidence>
<dbReference type="Proteomes" id="UP000031246">
    <property type="component" value="Unassembled WGS sequence"/>
</dbReference>
<keyword evidence="4 8" id="KW-0812">Transmembrane</keyword>
<sequence>MSRFSFKQYAPFAILMIVAILALFTPLLPNFDEGKYSAADTAFILIAAALVFLMTPGLAFFYGGMVHRKNILSTMIKSVVAAGVITVLWTVVGFSLAFGDTIGGFIGNPSTFLFFKGVNSGAPHLQGGADLTIPLSLFAVFQLMFAIITPGLVVGAVAERIRFTSYILFIVLFAIFVYSPLAHWTWHPQGFLFKMGVLDFAGGTVVHISAGMAALAGALVLKRRKSHLEHKEVPPANIPYVLIGTGLLWFGWFGFNAGSALSAGSLAVSAFLTTNTAAGAAGLAWMFFDVARGKKPSVLGFCIGAVVGLVAITPGAGFVSIPSSIFIGAIAAVISNLTVSWKQKTSLDDTLDVFPCHGVGGIVGMLLTGVFATKTVNAGGNDGLFYGNPAFFITQLKGAVIVIAFSFIVSFVIFKLVNLINPIRVSDEEEEIGLDESQHDEKYSQGTLLVEERAIYIEKNSPVTEAIS</sequence>
<dbReference type="InterPro" id="IPR018047">
    <property type="entry name" value="Ammonium_transpt_CS"/>
</dbReference>
<dbReference type="SUPFAM" id="SSF111352">
    <property type="entry name" value="Ammonium transporter"/>
    <property type="match status" value="1"/>
</dbReference>
<feature type="transmembrane region" description="Helical" evidence="8">
    <location>
        <begin position="233"/>
        <end position="255"/>
    </location>
</feature>
<keyword evidence="5 8" id="KW-1133">Transmembrane helix</keyword>
<feature type="transmembrane region" description="Helical" evidence="8">
    <location>
        <begin position="41"/>
        <end position="63"/>
    </location>
</feature>
<evidence type="ECO:0000256" key="5">
    <source>
        <dbReference type="ARBA" id="ARBA00022989"/>
    </source>
</evidence>
<gene>
    <name evidence="10" type="ORF">OC25_15050</name>
</gene>
<feature type="transmembrane region" description="Helical" evidence="8">
    <location>
        <begin position="133"/>
        <end position="154"/>
    </location>
</feature>
<feature type="transmembrane region" description="Helical" evidence="8">
    <location>
        <begin position="353"/>
        <end position="372"/>
    </location>
</feature>
<evidence type="ECO:0000313" key="10">
    <source>
        <dbReference type="EMBL" id="KIA93009.1"/>
    </source>
</evidence>
<keyword evidence="3 8" id="KW-0813">Transport</keyword>
<feature type="transmembrane region" description="Helical" evidence="8">
    <location>
        <begin position="298"/>
        <end position="319"/>
    </location>
</feature>
<organism evidence="10 11">
    <name type="scientific">Pedobacter kyungheensis</name>
    <dbReference type="NCBI Taxonomy" id="1069985"/>
    <lineage>
        <taxon>Bacteria</taxon>
        <taxon>Pseudomonadati</taxon>
        <taxon>Bacteroidota</taxon>
        <taxon>Sphingobacteriia</taxon>
        <taxon>Sphingobacteriales</taxon>
        <taxon>Sphingobacteriaceae</taxon>
        <taxon>Pedobacter</taxon>
    </lineage>
</organism>
<dbReference type="InterPro" id="IPR001905">
    <property type="entry name" value="Ammonium_transpt"/>
</dbReference>
<feature type="transmembrane region" description="Helical" evidence="8">
    <location>
        <begin position="392"/>
        <end position="414"/>
    </location>
</feature>
<proteinExistence type="inferred from homology"/>
<dbReference type="PANTHER" id="PTHR43029">
    <property type="entry name" value="AMMONIUM TRANSPORTER MEP2"/>
    <property type="match status" value="1"/>
</dbReference>
<comment type="similarity">
    <text evidence="2 8">Belongs to the ammonia transporter channel (TC 1.A.11.2) family.</text>
</comment>
<dbReference type="RefSeq" id="WP_039477535.1">
    <property type="nucleotide sequence ID" value="NZ_JSYN01000017.1"/>
</dbReference>
<keyword evidence="6 8" id="KW-0472">Membrane</keyword>
<dbReference type="GO" id="GO:0005886">
    <property type="term" value="C:plasma membrane"/>
    <property type="evidence" value="ECO:0007669"/>
    <property type="project" value="UniProtKB-SubCell"/>
</dbReference>
<feature type="transmembrane region" description="Helical" evidence="8">
    <location>
        <begin position="12"/>
        <end position="29"/>
    </location>
</feature>
<evidence type="ECO:0000256" key="3">
    <source>
        <dbReference type="ARBA" id="ARBA00022448"/>
    </source>
</evidence>
<evidence type="ECO:0000259" key="9">
    <source>
        <dbReference type="Pfam" id="PF00909"/>
    </source>
</evidence>
<feature type="transmembrane region" description="Helical" evidence="8">
    <location>
        <begin position="325"/>
        <end position="341"/>
    </location>
</feature>
<reference evidence="10 11" key="1">
    <citation type="submission" date="2014-10" db="EMBL/GenBank/DDBJ databases">
        <title>Pedobacter Kyungheensis.</title>
        <authorList>
            <person name="Anderson B.M."/>
            <person name="Newman J.D."/>
        </authorList>
    </citation>
    <scope>NUCLEOTIDE SEQUENCE [LARGE SCALE GENOMIC DNA]</scope>
    <source>
        <strain evidence="10 11">KACC 16221</strain>
    </source>
</reference>